<comment type="caution">
    <text evidence="11">The sequence shown here is derived from an EMBL/GenBank/DDBJ whole genome shotgun (WGS) entry which is preliminary data.</text>
</comment>
<dbReference type="AlphaFoldDB" id="A0A839JZT2"/>
<evidence type="ECO:0000256" key="2">
    <source>
        <dbReference type="ARBA" id="ARBA00004664"/>
    </source>
</evidence>
<evidence type="ECO:0000256" key="8">
    <source>
        <dbReference type="ARBA" id="ARBA00023235"/>
    </source>
</evidence>
<name>A0A839JZT2_9FIRM</name>
<keyword evidence="12" id="KW-1185">Reference proteome</keyword>
<dbReference type="PANTHER" id="PTHR42894">
    <property type="entry name" value="N-(5'-PHOSPHORIBOSYL)ANTHRANILATE ISOMERASE"/>
    <property type="match status" value="1"/>
</dbReference>
<dbReference type="Gene3D" id="3.20.20.70">
    <property type="entry name" value="Aldolase class I"/>
    <property type="match status" value="1"/>
</dbReference>
<dbReference type="PANTHER" id="PTHR42894:SF1">
    <property type="entry name" value="N-(5'-PHOSPHORIBOSYL)ANTHRANILATE ISOMERASE"/>
    <property type="match status" value="1"/>
</dbReference>
<dbReference type="UniPathway" id="UPA00035">
    <property type="reaction ID" value="UER00042"/>
</dbReference>
<evidence type="ECO:0000256" key="6">
    <source>
        <dbReference type="ARBA" id="ARBA00022822"/>
    </source>
</evidence>
<dbReference type="GO" id="GO:0000162">
    <property type="term" value="P:L-tryptophan biosynthetic process"/>
    <property type="evidence" value="ECO:0007669"/>
    <property type="project" value="UniProtKB-UniRule"/>
</dbReference>
<evidence type="ECO:0000256" key="9">
    <source>
        <dbReference type="HAMAP-Rule" id="MF_00135"/>
    </source>
</evidence>
<organism evidence="11 12">
    <name type="scientific">Variimorphobacter saccharofermentans</name>
    <dbReference type="NCBI Taxonomy" id="2755051"/>
    <lineage>
        <taxon>Bacteria</taxon>
        <taxon>Bacillati</taxon>
        <taxon>Bacillota</taxon>
        <taxon>Clostridia</taxon>
        <taxon>Lachnospirales</taxon>
        <taxon>Lachnospiraceae</taxon>
        <taxon>Variimorphobacter</taxon>
    </lineage>
</organism>
<dbReference type="HAMAP" id="MF_00135">
    <property type="entry name" value="PRAI"/>
    <property type="match status" value="1"/>
</dbReference>
<dbReference type="CDD" id="cd00405">
    <property type="entry name" value="PRAI"/>
    <property type="match status" value="1"/>
</dbReference>
<evidence type="ECO:0000313" key="11">
    <source>
        <dbReference type="EMBL" id="MBB2183185.1"/>
    </source>
</evidence>
<dbReference type="EMBL" id="JACEGA010000001">
    <property type="protein sequence ID" value="MBB2183185.1"/>
    <property type="molecule type" value="Genomic_DNA"/>
</dbReference>
<comment type="catalytic activity">
    <reaction evidence="1 9">
        <text>N-(5-phospho-beta-D-ribosyl)anthranilate = 1-(2-carboxyphenylamino)-1-deoxy-D-ribulose 5-phosphate</text>
        <dbReference type="Rhea" id="RHEA:21540"/>
        <dbReference type="ChEBI" id="CHEBI:18277"/>
        <dbReference type="ChEBI" id="CHEBI:58613"/>
        <dbReference type="EC" id="5.3.1.24"/>
    </reaction>
</comment>
<comment type="pathway">
    <text evidence="2 9">Amino-acid biosynthesis; L-tryptophan biosynthesis; L-tryptophan from chorismate: step 3/5.</text>
</comment>
<proteinExistence type="inferred from homology"/>
<dbReference type="InterPro" id="IPR001240">
    <property type="entry name" value="PRAI_dom"/>
</dbReference>
<evidence type="ECO:0000256" key="4">
    <source>
        <dbReference type="ARBA" id="ARBA00022272"/>
    </source>
</evidence>
<evidence type="ECO:0000313" key="12">
    <source>
        <dbReference type="Proteomes" id="UP000574276"/>
    </source>
</evidence>
<dbReference type="RefSeq" id="WP_228352864.1">
    <property type="nucleotide sequence ID" value="NZ_JACEGA010000001.1"/>
</dbReference>
<sequence>MSKIKICGLRRMEDILTVNEILPDYIGFVFAKSARQVNDETAEKLKSALNHHIKAVGVFVNDSIDHIVRLYDKNVIDLIQLHGDEDPEYIHQLKKKVSCPVIKALRIQSAEDIHQGKVYECEYMLLDTYSSHQYGGSGEAFDWTMITQMRKPFFLAGGIGIDNVEKAIHMLNPYCVDVSSKVETDGWKDPNKMREIIDKIRNLS</sequence>
<evidence type="ECO:0000256" key="3">
    <source>
        <dbReference type="ARBA" id="ARBA00012572"/>
    </source>
</evidence>
<evidence type="ECO:0000256" key="5">
    <source>
        <dbReference type="ARBA" id="ARBA00022605"/>
    </source>
</evidence>
<evidence type="ECO:0000256" key="7">
    <source>
        <dbReference type="ARBA" id="ARBA00023141"/>
    </source>
</evidence>
<reference evidence="11 12" key="1">
    <citation type="submission" date="2020-07" db="EMBL/GenBank/DDBJ databases">
        <title>Characterization and genome sequencing of isolate MD1, a novel member within the family Lachnospiraceae.</title>
        <authorList>
            <person name="Rettenmaier R."/>
            <person name="Di Bello L."/>
            <person name="Zinser C."/>
            <person name="Scheitz K."/>
            <person name="Liebl W."/>
            <person name="Zverlov V."/>
        </authorList>
    </citation>
    <scope>NUCLEOTIDE SEQUENCE [LARGE SCALE GENOMIC DNA]</scope>
    <source>
        <strain evidence="11 12">MD1</strain>
    </source>
</reference>
<keyword evidence="8 9" id="KW-0413">Isomerase</keyword>
<dbReference type="InterPro" id="IPR044643">
    <property type="entry name" value="TrpF_fam"/>
</dbReference>
<dbReference type="Proteomes" id="UP000574276">
    <property type="component" value="Unassembled WGS sequence"/>
</dbReference>
<dbReference type="InterPro" id="IPR013785">
    <property type="entry name" value="Aldolase_TIM"/>
</dbReference>
<feature type="domain" description="N-(5'phosphoribosyl) anthranilate isomerase (PRAI)" evidence="10">
    <location>
        <begin position="4"/>
        <end position="198"/>
    </location>
</feature>
<dbReference type="EC" id="5.3.1.24" evidence="3 9"/>
<accession>A0A839JZT2</accession>
<keyword evidence="5 9" id="KW-0028">Amino-acid biosynthesis</keyword>
<evidence type="ECO:0000256" key="1">
    <source>
        <dbReference type="ARBA" id="ARBA00001164"/>
    </source>
</evidence>
<dbReference type="SUPFAM" id="SSF51366">
    <property type="entry name" value="Ribulose-phoshate binding barrel"/>
    <property type="match status" value="1"/>
</dbReference>
<gene>
    <name evidence="9" type="primary">trpF</name>
    <name evidence="11" type="ORF">H0486_09870</name>
</gene>
<protein>
    <recommendedName>
        <fullName evidence="4 9">N-(5'-phosphoribosyl)anthranilate isomerase</fullName>
        <shortName evidence="9">PRAI</shortName>
        <ecNumber evidence="3 9">5.3.1.24</ecNumber>
    </recommendedName>
</protein>
<comment type="similarity">
    <text evidence="9">Belongs to the TrpF family.</text>
</comment>
<evidence type="ECO:0000259" key="10">
    <source>
        <dbReference type="Pfam" id="PF00697"/>
    </source>
</evidence>
<dbReference type="Pfam" id="PF00697">
    <property type="entry name" value="PRAI"/>
    <property type="match status" value="1"/>
</dbReference>
<keyword evidence="6 9" id="KW-0822">Tryptophan biosynthesis</keyword>
<keyword evidence="7 9" id="KW-0057">Aromatic amino acid biosynthesis</keyword>
<dbReference type="GO" id="GO:0004640">
    <property type="term" value="F:phosphoribosylanthranilate isomerase activity"/>
    <property type="evidence" value="ECO:0007669"/>
    <property type="project" value="UniProtKB-UniRule"/>
</dbReference>
<dbReference type="InterPro" id="IPR011060">
    <property type="entry name" value="RibuloseP-bd_barrel"/>
</dbReference>